<feature type="region of interest" description="Disordered" evidence="1">
    <location>
        <begin position="1"/>
        <end position="23"/>
    </location>
</feature>
<comment type="caution">
    <text evidence="2">The sequence shown here is derived from an EMBL/GenBank/DDBJ whole genome shotgun (WGS) entry which is preliminary data.</text>
</comment>
<dbReference type="RefSeq" id="WP_224161854.1">
    <property type="nucleotide sequence ID" value="NZ_JAIRBT010000001.1"/>
</dbReference>
<evidence type="ECO:0000313" key="2">
    <source>
        <dbReference type="EMBL" id="MBZ6064857.1"/>
    </source>
</evidence>
<gene>
    <name evidence="2" type="ORF">LA374_01305</name>
</gene>
<evidence type="ECO:0000256" key="1">
    <source>
        <dbReference type="SAM" id="MobiDB-lite"/>
    </source>
</evidence>
<protein>
    <submittedName>
        <fullName evidence="2">Uncharacterized protein</fullName>
    </submittedName>
</protein>
<reference evidence="2 3" key="1">
    <citation type="submission" date="2021-09" db="EMBL/GenBank/DDBJ databases">
        <title>Aeromonas schubertii isolated from Asian sea bass.</title>
        <authorList>
            <person name="Pinpimai K."/>
        </authorList>
    </citation>
    <scope>NUCLEOTIDE SEQUENCE [LARGE SCALE GENOMIC DNA]</scope>
    <source>
        <strain evidence="2 3">CHULA2021a</strain>
    </source>
</reference>
<accession>A0ABS7V648</accession>
<sequence length="68" mass="7749">MCDVEKAKNISANRSKLPDEQGNSDFIRKRNIAEIYSVELTLKKASRNTINKQLNDENVDEKYGGYAI</sequence>
<name>A0ABS7V648_9GAMM</name>
<keyword evidence="3" id="KW-1185">Reference proteome</keyword>
<evidence type="ECO:0000313" key="3">
    <source>
        <dbReference type="Proteomes" id="UP000774958"/>
    </source>
</evidence>
<organism evidence="2 3">
    <name type="scientific">Aeromonas schubertii</name>
    <dbReference type="NCBI Taxonomy" id="652"/>
    <lineage>
        <taxon>Bacteria</taxon>
        <taxon>Pseudomonadati</taxon>
        <taxon>Pseudomonadota</taxon>
        <taxon>Gammaproteobacteria</taxon>
        <taxon>Aeromonadales</taxon>
        <taxon>Aeromonadaceae</taxon>
        <taxon>Aeromonas</taxon>
    </lineage>
</organism>
<proteinExistence type="predicted"/>
<dbReference type="Proteomes" id="UP000774958">
    <property type="component" value="Unassembled WGS sequence"/>
</dbReference>
<dbReference type="EMBL" id="JAIRBT010000001">
    <property type="protein sequence ID" value="MBZ6064857.1"/>
    <property type="molecule type" value="Genomic_DNA"/>
</dbReference>